<proteinExistence type="predicted"/>
<dbReference type="SUPFAM" id="SSF159888">
    <property type="entry name" value="YdhG-like"/>
    <property type="match status" value="1"/>
</dbReference>
<dbReference type="OrthoDB" id="9811812at2"/>
<dbReference type="KEGG" id="mgk:FSB76_16445"/>
<feature type="domain" description="YdhG-like" evidence="1">
    <location>
        <begin position="26"/>
        <end position="127"/>
    </location>
</feature>
<dbReference type="AlphaFoldDB" id="A0A5B8W376"/>
<protein>
    <submittedName>
        <fullName evidence="2">DUF1801 domain-containing protein</fullName>
    </submittedName>
</protein>
<dbReference type="EMBL" id="CP042437">
    <property type="protein sequence ID" value="QEC77455.1"/>
    <property type="molecule type" value="Genomic_DNA"/>
</dbReference>
<name>A0A5B8W376_9SPHI</name>
<evidence type="ECO:0000259" key="1">
    <source>
        <dbReference type="Pfam" id="PF08818"/>
    </source>
</evidence>
<dbReference type="Pfam" id="PF08818">
    <property type="entry name" value="DUF1801"/>
    <property type="match status" value="1"/>
</dbReference>
<dbReference type="Proteomes" id="UP000321362">
    <property type="component" value="Chromosome"/>
</dbReference>
<organism evidence="2 3">
    <name type="scientific">Mucilaginibacter ginsenosidivorax</name>
    <dbReference type="NCBI Taxonomy" id="862126"/>
    <lineage>
        <taxon>Bacteria</taxon>
        <taxon>Pseudomonadati</taxon>
        <taxon>Bacteroidota</taxon>
        <taxon>Sphingobacteriia</taxon>
        <taxon>Sphingobacteriales</taxon>
        <taxon>Sphingobacteriaceae</taxon>
        <taxon>Mucilaginibacter</taxon>
    </lineage>
</organism>
<dbReference type="Gene3D" id="3.90.1150.200">
    <property type="match status" value="1"/>
</dbReference>
<evidence type="ECO:0000313" key="3">
    <source>
        <dbReference type="Proteomes" id="UP000321362"/>
    </source>
</evidence>
<reference evidence="2 3" key="1">
    <citation type="journal article" date="2013" name="J. Microbiol.">
        <title>Mucilaginibacter ginsenosidivorax sp. nov., with ginsenoside converting activity isolated from sediment.</title>
        <authorList>
            <person name="Kim J.K."/>
            <person name="Choi T.E."/>
            <person name="Liu Q.M."/>
            <person name="Park H.Y."/>
            <person name="Yi T.H."/>
            <person name="Yoon M.H."/>
            <person name="Kim S.C."/>
            <person name="Im W.T."/>
        </authorList>
    </citation>
    <scope>NUCLEOTIDE SEQUENCE [LARGE SCALE GENOMIC DNA]</scope>
    <source>
        <strain evidence="2 3">KHI28</strain>
    </source>
</reference>
<dbReference type="RefSeq" id="WP_147055159.1">
    <property type="nucleotide sequence ID" value="NZ_CP042437.1"/>
</dbReference>
<accession>A0A5B8W376</accession>
<dbReference type="InterPro" id="IPR014922">
    <property type="entry name" value="YdhG-like"/>
</dbReference>
<evidence type="ECO:0000313" key="2">
    <source>
        <dbReference type="EMBL" id="QEC77455.1"/>
    </source>
</evidence>
<keyword evidence="3" id="KW-1185">Reference proteome</keyword>
<gene>
    <name evidence="2" type="ORF">FSB76_16445</name>
</gene>
<sequence length="136" mass="15554">MAKLPPKTNSQQVTEYIEKLDAPVAQIVQAIRQIVLSVNPEIGEEIKWNAPSFLYTGEMKPFNPKEYKRYIMVMNLHKRILLVFPSGAKVIDNTGLLEGDYADGRRLLYIKDMDDLKSKEAGMKKVISDWLAQVEK</sequence>